<evidence type="ECO:0000256" key="3">
    <source>
        <dbReference type="ARBA" id="ARBA00022692"/>
    </source>
</evidence>
<accession>A0AAE5LQ24</accession>
<keyword evidence="3 7" id="KW-0812">Transmembrane</keyword>
<dbReference type="RefSeq" id="WP_077854281.1">
    <property type="nucleotide sequence ID" value="NZ_CP107022.1"/>
</dbReference>
<dbReference type="Gene3D" id="1.20.1740.10">
    <property type="entry name" value="Amino acid/polyamine transporter I"/>
    <property type="match status" value="1"/>
</dbReference>
<dbReference type="GO" id="GO:0016020">
    <property type="term" value="C:membrane"/>
    <property type="evidence" value="ECO:0007669"/>
    <property type="project" value="UniProtKB-SubCell"/>
</dbReference>
<evidence type="ECO:0000256" key="5">
    <source>
        <dbReference type="ARBA" id="ARBA00022989"/>
    </source>
</evidence>
<gene>
    <name evidence="9" type="ORF">BCD95_002672</name>
</gene>
<dbReference type="EMBL" id="JABTDW010000001">
    <property type="protein sequence ID" value="NSB14413.1"/>
    <property type="molecule type" value="Genomic_DNA"/>
</dbReference>
<feature type="transmembrane region" description="Helical" evidence="7">
    <location>
        <begin position="96"/>
        <end position="114"/>
    </location>
</feature>
<evidence type="ECO:0000256" key="1">
    <source>
        <dbReference type="ARBA" id="ARBA00004141"/>
    </source>
</evidence>
<feature type="transmembrane region" description="Helical" evidence="7">
    <location>
        <begin position="241"/>
        <end position="264"/>
    </location>
</feature>
<feature type="transmembrane region" description="Helical" evidence="7">
    <location>
        <begin position="339"/>
        <end position="359"/>
    </location>
</feature>
<keyword evidence="6 7" id="KW-0472">Membrane</keyword>
<evidence type="ECO:0000256" key="6">
    <source>
        <dbReference type="ARBA" id="ARBA00023136"/>
    </source>
</evidence>
<evidence type="ECO:0000259" key="8">
    <source>
        <dbReference type="Pfam" id="PF00324"/>
    </source>
</evidence>
<dbReference type="PANTHER" id="PTHR43495:SF5">
    <property type="entry name" value="GAMMA-AMINOBUTYRIC ACID PERMEASE"/>
    <property type="match status" value="1"/>
</dbReference>
<comment type="caution">
    <text evidence="9">The sequence shown here is derived from an EMBL/GenBank/DDBJ whole genome shotgun (WGS) entry which is preliminary data.</text>
</comment>
<reference evidence="9" key="1">
    <citation type="submission" date="2020-06" db="EMBL/GenBank/DDBJ databases">
        <title>Genomic insights into acetone-butanol-ethanol (ABE) fermentation by sequencing solventogenic clostridia strains.</title>
        <authorList>
            <person name="Brown S."/>
        </authorList>
    </citation>
    <scope>NUCLEOTIDE SEQUENCE</scope>
    <source>
        <strain evidence="9">DJ123</strain>
    </source>
</reference>
<dbReference type="PANTHER" id="PTHR43495">
    <property type="entry name" value="GABA PERMEASE"/>
    <property type="match status" value="1"/>
</dbReference>
<dbReference type="InterPro" id="IPR004841">
    <property type="entry name" value="AA-permease/SLC12A_dom"/>
</dbReference>
<sequence>MKKKDCVNSNVNNNDTTKNGLNAYSLAGIGIGGIIGAGFFLGSSLAISKAGPSVILAFILGGIIMSQVLGSMTSISINRPVKGSFRVYTEQYLGKFIGFLLGWVIFTSGILSLGSEAIATGIFLKYWMPNISSSVFALAALIIVIFINRLGTKYFGYIESLMAVIKIAIIIFFVILGILYISRNGITLKQNPFTSLTAFFPNKIPGFLQSMLIVIFTFAGISTVAMATSEVRKPCYEIPKATVLLTLGTVLLYVLSMFVIVSTVDWNLINTDVSPFVQSFNNIGYGWASTLINAAILVSTFSVMIGTYYGCVQILTSLAQAKEAPKILETSTERGFHKYSWLATGCISIVVVLIAFVLGSKLFNYLISSSSYFSFFNWTINLLTYITWMKYRDKSEIYDSPLIKGRLSAIITIIVIIILLIISLGVSDFRIGFYVAVSILLIISAFYKLISH</sequence>
<feature type="transmembrane region" description="Helical" evidence="7">
    <location>
        <begin position="407"/>
        <end position="425"/>
    </location>
</feature>
<feature type="transmembrane region" description="Helical" evidence="7">
    <location>
        <begin position="54"/>
        <end position="75"/>
    </location>
</feature>
<evidence type="ECO:0000256" key="7">
    <source>
        <dbReference type="SAM" id="Phobius"/>
    </source>
</evidence>
<feature type="transmembrane region" description="Helical" evidence="7">
    <location>
        <begin position="126"/>
        <end position="148"/>
    </location>
</feature>
<feature type="transmembrane region" description="Helical" evidence="7">
    <location>
        <begin position="160"/>
        <end position="181"/>
    </location>
</feature>
<feature type="transmembrane region" description="Helical" evidence="7">
    <location>
        <begin position="207"/>
        <end position="229"/>
    </location>
</feature>
<dbReference type="Pfam" id="PF00324">
    <property type="entry name" value="AA_permease"/>
    <property type="match status" value="1"/>
</dbReference>
<evidence type="ECO:0000256" key="2">
    <source>
        <dbReference type="ARBA" id="ARBA00022448"/>
    </source>
</evidence>
<keyword evidence="5 7" id="KW-1133">Transmembrane helix</keyword>
<evidence type="ECO:0000313" key="10">
    <source>
        <dbReference type="Proteomes" id="UP000822184"/>
    </source>
</evidence>
<dbReference type="GO" id="GO:0006865">
    <property type="term" value="P:amino acid transport"/>
    <property type="evidence" value="ECO:0007669"/>
    <property type="project" value="UniProtKB-KW"/>
</dbReference>
<dbReference type="AlphaFoldDB" id="A0AAE5LQ24"/>
<keyword evidence="2" id="KW-0813">Transport</keyword>
<name>A0AAE5LQ24_CLOBE</name>
<evidence type="ECO:0000256" key="4">
    <source>
        <dbReference type="ARBA" id="ARBA00022970"/>
    </source>
</evidence>
<feature type="domain" description="Amino acid permease/ SLC12A" evidence="8">
    <location>
        <begin position="29"/>
        <end position="430"/>
    </location>
</feature>
<dbReference type="PIRSF" id="PIRSF006060">
    <property type="entry name" value="AA_transporter"/>
    <property type="match status" value="1"/>
</dbReference>
<protein>
    <submittedName>
        <fullName evidence="9">L-asparagine transporter-like permease</fullName>
    </submittedName>
</protein>
<dbReference type="Proteomes" id="UP000822184">
    <property type="component" value="Unassembled WGS sequence"/>
</dbReference>
<feature type="transmembrane region" description="Helical" evidence="7">
    <location>
        <begin position="21"/>
        <end position="42"/>
    </location>
</feature>
<dbReference type="GO" id="GO:0055085">
    <property type="term" value="P:transmembrane transport"/>
    <property type="evidence" value="ECO:0007669"/>
    <property type="project" value="InterPro"/>
</dbReference>
<feature type="transmembrane region" description="Helical" evidence="7">
    <location>
        <begin position="365"/>
        <end position="386"/>
    </location>
</feature>
<feature type="transmembrane region" description="Helical" evidence="7">
    <location>
        <begin position="431"/>
        <end position="450"/>
    </location>
</feature>
<proteinExistence type="predicted"/>
<evidence type="ECO:0000313" key="9">
    <source>
        <dbReference type="EMBL" id="NSB14413.1"/>
    </source>
</evidence>
<feature type="transmembrane region" description="Helical" evidence="7">
    <location>
        <begin position="284"/>
        <end position="309"/>
    </location>
</feature>
<comment type="subcellular location">
    <subcellularLocation>
        <location evidence="1">Membrane</location>
        <topology evidence="1">Multi-pass membrane protein</topology>
    </subcellularLocation>
</comment>
<keyword evidence="4" id="KW-0029">Amino-acid transport</keyword>
<organism evidence="9 10">
    <name type="scientific">Clostridium beijerinckii</name>
    <name type="common">Clostridium MP</name>
    <dbReference type="NCBI Taxonomy" id="1520"/>
    <lineage>
        <taxon>Bacteria</taxon>
        <taxon>Bacillati</taxon>
        <taxon>Bacillota</taxon>
        <taxon>Clostridia</taxon>
        <taxon>Eubacteriales</taxon>
        <taxon>Clostridiaceae</taxon>
        <taxon>Clostridium</taxon>
    </lineage>
</organism>